<proteinExistence type="predicted"/>
<reference evidence="1" key="2">
    <citation type="journal article" date="2015" name="Data Brief">
        <title>Shoot transcriptome of the giant reed, Arundo donax.</title>
        <authorList>
            <person name="Barrero R.A."/>
            <person name="Guerrero F.D."/>
            <person name="Moolhuijzen P."/>
            <person name="Goolsby J.A."/>
            <person name="Tidwell J."/>
            <person name="Bellgard S.E."/>
            <person name="Bellgard M.I."/>
        </authorList>
    </citation>
    <scope>NUCLEOTIDE SEQUENCE</scope>
    <source>
        <tissue evidence="1">Shoot tissue taken approximately 20 cm above the soil surface</tissue>
    </source>
</reference>
<reference evidence="1" key="1">
    <citation type="submission" date="2014-09" db="EMBL/GenBank/DDBJ databases">
        <authorList>
            <person name="Magalhaes I.L.F."/>
            <person name="Oliveira U."/>
            <person name="Santos F.R."/>
            <person name="Vidigal T.H.D.A."/>
            <person name="Brescovit A.D."/>
            <person name="Santos A.J."/>
        </authorList>
    </citation>
    <scope>NUCLEOTIDE SEQUENCE</scope>
    <source>
        <tissue evidence="1">Shoot tissue taken approximately 20 cm above the soil surface</tissue>
    </source>
</reference>
<dbReference type="AlphaFoldDB" id="A0A0A9M792"/>
<protein>
    <submittedName>
        <fullName evidence="1">Uncharacterized protein</fullName>
    </submittedName>
</protein>
<dbReference type="EMBL" id="GBRH01280763">
    <property type="protein sequence ID" value="JAD17132.1"/>
    <property type="molecule type" value="Transcribed_RNA"/>
</dbReference>
<evidence type="ECO:0000313" key="1">
    <source>
        <dbReference type="EMBL" id="JAD17132.1"/>
    </source>
</evidence>
<organism evidence="1">
    <name type="scientific">Arundo donax</name>
    <name type="common">Giant reed</name>
    <name type="synonym">Donax arundinaceus</name>
    <dbReference type="NCBI Taxonomy" id="35708"/>
    <lineage>
        <taxon>Eukaryota</taxon>
        <taxon>Viridiplantae</taxon>
        <taxon>Streptophyta</taxon>
        <taxon>Embryophyta</taxon>
        <taxon>Tracheophyta</taxon>
        <taxon>Spermatophyta</taxon>
        <taxon>Magnoliopsida</taxon>
        <taxon>Liliopsida</taxon>
        <taxon>Poales</taxon>
        <taxon>Poaceae</taxon>
        <taxon>PACMAD clade</taxon>
        <taxon>Arundinoideae</taxon>
        <taxon>Arundineae</taxon>
        <taxon>Arundo</taxon>
    </lineage>
</organism>
<name>A0A0A9M792_ARUDO</name>
<sequence>MKLHLQESFTTELIVVILFTLVIG</sequence>
<accession>A0A0A9M792</accession>